<dbReference type="RefSeq" id="WP_063634098.1">
    <property type="nucleotide sequence ID" value="NZ_CP015285.1"/>
</dbReference>
<feature type="transmembrane region" description="Helical" evidence="2">
    <location>
        <begin position="143"/>
        <end position="161"/>
    </location>
</feature>
<keyword evidence="3" id="KW-0969">Cilium</keyword>
<keyword evidence="2" id="KW-0472">Membrane</keyword>
<gene>
    <name evidence="3" type="ORF">A6A40_03290</name>
</gene>
<reference evidence="3 4" key="1">
    <citation type="journal article" date="2013" name="Int. J. Syst. Evol. Microbiol.">
        <title>Azospirillum humicireducens sp. nov., a nitrogen-fixing bacterium isolated from a microbial fuel cell.</title>
        <authorList>
            <person name="Zhou S."/>
            <person name="Han L."/>
            <person name="Wang Y."/>
            <person name="Yang G."/>
            <person name="Zhuang L."/>
            <person name="Hu P."/>
        </authorList>
    </citation>
    <scope>NUCLEOTIDE SEQUENCE [LARGE SCALE GENOMIC DNA]</scope>
    <source>
        <strain evidence="3 4">SgZ-5</strain>
    </source>
</reference>
<keyword evidence="4" id="KW-1185">Reference proteome</keyword>
<keyword evidence="3" id="KW-0966">Cell projection</keyword>
<keyword evidence="1" id="KW-0175">Coiled coil</keyword>
<protein>
    <submittedName>
        <fullName evidence="3">Flagellar motor protein MotA</fullName>
    </submittedName>
</protein>
<keyword evidence="2" id="KW-1133">Transmembrane helix</keyword>
<dbReference type="KEGG" id="ahu:A6A40_03290"/>
<name>A0A160JET1_9PROT</name>
<accession>A0A160JET1</accession>
<dbReference type="OrthoDB" id="9794540at2"/>
<dbReference type="STRING" id="1226968.A6A40_03290"/>
<dbReference type="Proteomes" id="UP000077405">
    <property type="component" value="Chromosome"/>
</dbReference>
<evidence type="ECO:0000313" key="4">
    <source>
        <dbReference type="Proteomes" id="UP000077405"/>
    </source>
</evidence>
<feature type="transmembrane region" description="Helical" evidence="2">
    <location>
        <begin position="27"/>
        <end position="49"/>
    </location>
</feature>
<sequence>MTATTPTTRPLEVSSLMTRPERFLTRMILFLVVVGAVCGLLFPALRAAFLNNAPLNGVILATLLAGIAFIFRQVLMLRPEVAWLEQYQSGVAPASLQEPVLLAPMARMLGERRGRLTLSALSMRSLLDGIASRLDESRELSRYLIGLLIFLGLLGTFWGLLHTVQSVGGVIGSLSVQGGDVGTMFSHLQQGLEAPLVGMGTAFSSSLFGLAGSLVLGFLELQASQAHNRFFQDLEDWLSSATRLSSGAAGGLESGDHAASAYLTALLEQTAENLDSLQRTVATAEEGRRAANANLMALTERLSSLTDHMRAEQQLLLRLGENQLEVRSLLDRLAETAGGGFDDASRQHLRNMDIYLARIVEESSNGRVQAVQEIRSEIKLLARTIAALAEEADQQQR</sequence>
<feature type="transmembrane region" description="Helical" evidence="2">
    <location>
        <begin position="55"/>
        <end position="75"/>
    </location>
</feature>
<feature type="transmembrane region" description="Helical" evidence="2">
    <location>
        <begin position="196"/>
        <end position="219"/>
    </location>
</feature>
<keyword evidence="3" id="KW-0282">Flagellum</keyword>
<evidence type="ECO:0000256" key="2">
    <source>
        <dbReference type="SAM" id="Phobius"/>
    </source>
</evidence>
<keyword evidence="2" id="KW-0812">Transmembrane</keyword>
<evidence type="ECO:0000313" key="3">
    <source>
        <dbReference type="EMBL" id="ANC91004.1"/>
    </source>
</evidence>
<organism evidence="3 4">
    <name type="scientific">Azospirillum humicireducens</name>
    <dbReference type="NCBI Taxonomy" id="1226968"/>
    <lineage>
        <taxon>Bacteria</taxon>
        <taxon>Pseudomonadati</taxon>
        <taxon>Pseudomonadota</taxon>
        <taxon>Alphaproteobacteria</taxon>
        <taxon>Rhodospirillales</taxon>
        <taxon>Azospirillaceae</taxon>
        <taxon>Azospirillum</taxon>
    </lineage>
</organism>
<proteinExistence type="predicted"/>
<dbReference type="EMBL" id="CP015285">
    <property type="protein sequence ID" value="ANC91004.1"/>
    <property type="molecule type" value="Genomic_DNA"/>
</dbReference>
<evidence type="ECO:0000256" key="1">
    <source>
        <dbReference type="SAM" id="Coils"/>
    </source>
</evidence>
<feature type="coiled-coil region" evidence="1">
    <location>
        <begin position="267"/>
        <end position="294"/>
    </location>
</feature>
<dbReference type="AlphaFoldDB" id="A0A160JET1"/>